<evidence type="ECO:0000313" key="1">
    <source>
        <dbReference type="EMBL" id="MBR8463604.1"/>
    </source>
</evidence>
<dbReference type="Proteomes" id="UP000682951">
    <property type="component" value="Unassembled WGS sequence"/>
</dbReference>
<name>A0ABS5HH54_9BACT</name>
<dbReference type="RefSeq" id="WP_212142663.1">
    <property type="nucleotide sequence ID" value="NZ_JAGSSY010000001.1"/>
</dbReference>
<proteinExistence type="predicted"/>
<keyword evidence="2" id="KW-1185">Reference proteome</keyword>
<sequence length="102" mass="12121">MSENFIIFMIDEMSADETQYNVNEIIFMLNFKGYDKYKGFMSLKVCKKGQKRQVLNSLASGLRQMLHIHRQVYFMAIKDKNNKIYHSDDIVRFTKNTVLKVE</sequence>
<accession>A0ABS5HH54</accession>
<comment type="caution">
    <text evidence="1">The sequence shown here is derived from an EMBL/GenBank/DDBJ whole genome shotgun (WGS) entry which is preliminary data.</text>
</comment>
<gene>
    <name evidence="1" type="ORF">KDD93_03330</name>
</gene>
<dbReference type="EMBL" id="JAGSSW010000002">
    <property type="protein sequence ID" value="MBR8463604.1"/>
    <property type="molecule type" value="Genomic_DNA"/>
</dbReference>
<evidence type="ECO:0000313" key="2">
    <source>
        <dbReference type="Proteomes" id="UP000682951"/>
    </source>
</evidence>
<organism evidence="1 2">
    <name type="scientific">Campylobacter anatolicus</name>
    <dbReference type="NCBI Taxonomy" id="2829105"/>
    <lineage>
        <taxon>Bacteria</taxon>
        <taxon>Pseudomonadati</taxon>
        <taxon>Campylobacterota</taxon>
        <taxon>Epsilonproteobacteria</taxon>
        <taxon>Campylobacterales</taxon>
        <taxon>Campylobacteraceae</taxon>
        <taxon>Campylobacter</taxon>
    </lineage>
</organism>
<reference evidence="1 2" key="1">
    <citation type="submission" date="2021-04" db="EMBL/GenBank/DDBJ databases">
        <title>Molecular and phenotypic characterization and identification of bacterial isolates recovered from the Anatolian ground squirrels (Spermophilus xanthoprymnus) and which have the potential to form a new species in the Campylobacter genus.</title>
        <authorList>
            <person name="Aydin F."/>
            <person name="Abay S."/>
            <person name="Kayman T."/>
            <person name="Karakaya E."/>
            <person name="Mustak H.K."/>
            <person name="Mustak I.B."/>
            <person name="Bilgin N."/>
            <person name="Duzler A."/>
            <person name="Sahin O."/>
            <person name="Guran O."/>
            <person name="Saticioglu I.B."/>
        </authorList>
    </citation>
    <scope>NUCLEOTIDE SEQUENCE [LARGE SCALE GENOMIC DNA]</scope>
    <source>
        <strain evidence="2">faydin-G24</strain>
    </source>
</reference>
<protein>
    <submittedName>
        <fullName evidence="1">Uncharacterized protein</fullName>
    </submittedName>
</protein>